<name>A0A8A3PC48_9HELO</name>
<dbReference type="AlphaFoldDB" id="A0A8A3PC48"/>
<reference evidence="2" key="1">
    <citation type="submission" date="2020-10" db="EMBL/GenBank/DDBJ databases">
        <title>Genome Sequence of Monilinia vaccinii-corymbosi Sheds Light on Mummy Berry Disease Infection of Blueberry and Mating Type.</title>
        <authorList>
            <person name="Yow A.G."/>
            <person name="Zhang Y."/>
            <person name="Bansal K."/>
            <person name="Eacker S.M."/>
            <person name="Sullivan S."/>
            <person name="Liachko I."/>
            <person name="Cubeta M.A."/>
            <person name="Rollins J.A."/>
            <person name="Ashrafi H."/>
        </authorList>
    </citation>
    <scope>NUCLEOTIDE SEQUENCE</scope>
    <source>
        <strain evidence="2">RL-1</strain>
    </source>
</reference>
<keyword evidence="3" id="KW-1185">Reference proteome</keyword>
<dbReference type="EMBL" id="CP063407">
    <property type="protein sequence ID" value="QSZ32663.1"/>
    <property type="molecule type" value="Genomic_DNA"/>
</dbReference>
<feature type="region of interest" description="Disordered" evidence="1">
    <location>
        <begin position="80"/>
        <end position="100"/>
    </location>
</feature>
<organism evidence="2 3">
    <name type="scientific">Monilinia vaccinii-corymbosi</name>
    <dbReference type="NCBI Taxonomy" id="61207"/>
    <lineage>
        <taxon>Eukaryota</taxon>
        <taxon>Fungi</taxon>
        <taxon>Dikarya</taxon>
        <taxon>Ascomycota</taxon>
        <taxon>Pezizomycotina</taxon>
        <taxon>Leotiomycetes</taxon>
        <taxon>Helotiales</taxon>
        <taxon>Sclerotiniaceae</taxon>
        <taxon>Monilinia</taxon>
    </lineage>
</organism>
<sequence length="169" mass="18393">MRELVQEPPMLHLGHFAHDIPIPTAARRGHDILVEGKRDEDDDDEQVDDGADGAHRLGDLLAIALREVLPLEAGAHECRAQPADHGVGRGKRNAAKGERGDERLAIFAREGLEQEREAEDAEGEVGERFAQRETGGVAVGGWGRRRFHGAGLAGRCISGSGWAIELGWW</sequence>
<protein>
    <submittedName>
        <fullName evidence="2">Uncharacterized protein</fullName>
    </submittedName>
</protein>
<gene>
    <name evidence="2" type="ORF">DSL72_002242</name>
</gene>
<evidence type="ECO:0000313" key="2">
    <source>
        <dbReference type="EMBL" id="QSZ32663.1"/>
    </source>
</evidence>
<evidence type="ECO:0000256" key="1">
    <source>
        <dbReference type="SAM" id="MobiDB-lite"/>
    </source>
</evidence>
<proteinExistence type="predicted"/>
<evidence type="ECO:0000313" key="3">
    <source>
        <dbReference type="Proteomes" id="UP000672032"/>
    </source>
</evidence>
<dbReference type="Proteomes" id="UP000672032">
    <property type="component" value="Chromosome 3"/>
</dbReference>
<accession>A0A8A3PC48</accession>